<dbReference type="OrthoDB" id="360323at2759"/>
<proteinExistence type="predicted"/>
<evidence type="ECO:0000313" key="1">
    <source>
        <dbReference type="EMBL" id="CAI75590.1"/>
    </source>
</evidence>
<dbReference type="KEGG" id="tan:TA04230"/>
<keyword evidence="2" id="KW-1185">Reference proteome</keyword>
<evidence type="ECO:0000313" key="2">
    <source>
        <dbReference type="Proteomes" id="UP000001950"/>
    </source>
</evidence>
<dbReference type="eggNOG" id="ENOG502SDVR">
    <property type="taxonomic scope" value="Eukaryota"/>
</dbReference>
<reference evidence="1 2" key="1">
    <citation type="journal article" date="2005" name="Science">
        <title>Genome of the host-cell transforming parasite Theileria annulata compared with T. parva.</title>
        <authorList>
            <person name="Pain A."/>
            <person name="Renauld H."/>
            <person name="Berriman M."/>
            <person name="Murphy L."/>
            <person name="Yeats C.A."/>
            <person name="Weir W."/>
            <person name="Kerhornou A."/>
            <person name="Aslett M."/>
            <person name="Bishop R."/>
            <person name="Bouchier C."/>
            <person name="Cochet M."/>
            <person name="Coulson R.M.R."/>
            <person name="Cronin A."/>
            <person name="de Villiers E.P."/>
            <person name="Fraser A."/>
            <person name="Fosker N."/>
            <person name="Gardner M."/>
            <person name="Goble A."/>
            <person name="Griffiths-Jones S."/>
            <person name="Harris D.E."/>
            <person name="Katzer F."/>
            <person name="Larke N."/>
            <person name="Lord A."/>
            <person name="Maser P."/>
            <person name="McKellar S."/>
            <person name="Mooney P."/>
            <person name="Morton F."/>
            <person name="Nene V."/>
            <person name="O'Neil S."/>
            <person name="Price C."/>
            <person name="Quail M.A."/>
            <person name="Rabbinowitsch E."/>
            <person name="Rawlings N.D."/>
            <person name="Rutter S."/>
            <person name="Saunders D."/>
            <person name="Seeger K."/>
            <person name="Shah T."/>
            <person name="Squares R."/>
            <person name="Squares S."/>
            <person name="Tivey A."/>
            <person name="Walker A.R."/>
            <person name="Woodward J."/>
            <person name="Dobbelaere D.A.E."/>
            <person name="Langsley G."/>
            <person name="Rajandream M.A."/>
            <person name="McKeever D."/>
            <person name="Shiels B."/>
            <person name="Tait A."/>
            <person name="Barrell B.G."/>
            <person name="Hall N."/>
        </authorList>
    </citation>
    <scope>NUCLEOTIDE SEQUENCE [LARGE SCALE GENOMIC DNA]</scope>
    <source>
        <strain evidence="2">Ankara</strain>
    </source>
</reference>
<sequence>MDIIHDPIIKERNILVNFPELVEKLNLSLKEPSKASEHVKAFESKAFEVNFTIKLFSQNFQIYLNAGQSVEWLNKQESSGFLNESLLSSFRISSLLIIERYNELNYNILKGLLYLCVLGRDIGKTVVSIASNTEITNDICDIIIEVINPLLELYDNFPFVSSLTNYLLYLTRNLLISFSKLPVTAKLSNCLQPIIQYVISDIIKNPWNTQLYDLFVLLTIDEDNLYDISHYPIAKFLMNELMECEIKNGMISKQLHTVKNVVNGETVLKSFDSIIGIIKIITNCIFNCDLSLVSNFCNIFLIPNLKYLIGERLPTTRLNTRQSLLTHYILKLLFSIMKINDEMLDELCNGFYIFDLLLVPLKEFEPNIYILSSALELICYILLNPSTSDKYCNILIEEFNPSTLINNINTHESSFKLSNITNGLKSSMVNGVKSNMVNGVNNTYINGIGKTHMREVDSDVKFYNEIVDVEKYMLKMYSWYFKFISTLLYLSNTNFNLKEYVDDKLLSHDLVTKVTVNNVIILTLYPKDKIDSNIINQLLQMIDVVPSMSSNVANGVINSIVLTLVKRVELVNINYENVYKIIQLLMFTYNNPSSDPQDHVDMIHPVEVVSSNIVKLIITMISHSFKSFLKFNSIIDDNLMLLVLKCMKTESKMEKETYIETSIYKSYTQLINLCIYNNMLKYNSRQFFRLLFFYNYVILNDNQRNDSIDLIKYINNIHLDDLFNIEYDNVDITNVQLDIKNIGVRDSMSHFVEDSSYFETNMNEELSLIINLEIVDKLLLYLSPLYSIHFIHYYNERKKRNVNSEYWAGLIKGYKLTYEQFNVINEKEIIKRLKQFDNAVFVDDSNYFKLISTEILRSNLYEDVQINTSYIVSLYLRLLNNVMERDEGIKDKLKNPNFTRNLIKLTANHNIFDNHLTVKLFQFFIQLLKYDNQLIVESMDIIIIYDIITNFLQMIFGEMANEFNIENIISNDNIQKLLLYASEFLLLITEQIGLVKFSETYEIQMFFVDICIKKFINDELISGLINILNVIHFYNHIHVISTAETVSSDSSYQVGKVITSIVINIMYILISIIRIEDYKFLIVNNLLKNENTVILTIIIHEIKLNDSKQKFQLQLLNHKIQPIVKSDSIQRVILFNYISFITNLQDIFDDPNFDPRTLVLCLTNHEIYLINSEDTSVIHNYARAEVKLFNINKGLFYLLLHENDYLLFFINNNNHPITISDAQELVLEHTPTSTKSLNNKKQITTKPTPNTVSCVNTFDGIMCEYEDKLSILIEEDDWIAVYNVNVEYLIKYIYPELVEDKIILTNFLIPKYELKEKPPVIDPLVLVKQLVINNINKVEFNVNNYTVSLSDKESPDVVDLNLINFYNFESFKNLLYNKLYKTNNIWKRLLIDHQD</sequence>
<dbReference type="OMA" id="NSEYWAG"/>
<gene>
    <name evidence="1" type="ORF">TA04230</name>
</gene>
<protein>
    <submittedName>
        <fullName evidence="1">Uncharacterized protein</fullName>
    </submittedName>
</protein>
<dbReference type="STRING" id="5874.Q4UC61"/>
<accession>Q4UC61</accession>
<name>Q4UC61_THEAN</name>
<dbReference type="EMBL" id="CR940352">
    <property type="protein sequence ID" value="CAI75590.1"/>
    <property type="molecule type" value="Genomic_DNA"/>
</dbReference>
<organism evidence="1 2">
    <name type="scientific">Theileria annulata</name>
    <dbReference type="NCBI Taxonomy" id="5874"/>
    <lineage>
        <taxon>Eukaryota</taxon>
        <taxon>Sar</taxon>
        <taxon>Alveolata</taxon>
        <taxon>Apicomplexa</taxon>
        <taxon>Aconoidasida</taxon>
        <taxon>Piroplasmida</taxon>
        <taxon>Theileriidae</taxon>
        <taxon>Theileria</taxon>
    </lineage>
</organism>
<dbReference type="GeneID" id="3865034"/>
<dbReference type="InParanoid" id="Q4UC61"/>
<dbReference type="VEuPathDB" id="PiroplasmaDB:TA04230"/>
<dbReference type="RefSeq" id="XP_955066.1">
    <property type="nucleotide sequence ID" value="XM_949973.1"/>
</dbReference>
<dbReference type="Proteomes" id="UP000001950">
    <property type="component" value="Chromosome 3"/>
</dbReference>